<keyword evidence="2" id="KW-0812">Transmembrane</keyword>
<reference evidence="3 4" key="1">
    <citation type="journal article" date="2000" name="Virology">
        <title>Rabbit oral papillomavirus complete genome sequence and immunity following genital infection.</title>
        <authorList>
            <person name="Christensen N.D."/>
            <person name="Cladel N.M."/>
            <person name="Reed C.A."/>
            <person name="Han R."/>
        </authorList>
    </citation>
    <scope>NUCLEOTIDE SEQUENCE [LARGE SCALE GENOMIC DNA]</scope>
</reference>
<dbReference type="RefSeq" id="NP_057845.1">
    <property type="nucleotide sequence ID" value="NC_002232.1"/>
</dbReference>
<keyword evidence="2" id="KW-0472">Membrane</keyword>
<feature type="compositionally biased region" description="Pro residues" evidence="1">
    <location>
        <begin position="96"/>
        <end position="105"/>
    </location>
</feature>
<evidence type="ECO:0000313" key="4">
    <source>
        <dbReference type="Proteomes" id="UP000101963"/>
    </source>
</evidence>
<evidence type="ECO:0000313" key="3">
    <source>
        <dbReference type="EMBL" id="AAF67126.1"/>
    </source>
</evidence>
<feature type="compositionally biased region" description="Basic residues" evidence="1">
    <location>
        <begin position="112"/>
        <end position="123"/>
    </location>
</feature>
<feature type="compositionally biased region" description="Pro residues" evidence="1">
    <location>
        <begin position="154"/>
        <end position="171"/>
    </location>
</feature>
<organism evidence="3 4">
    <name type="scientific">Oryctolagus cuniculus papillomavirus 1</name>
    <dbReference type="NCBI Taxonomy" id="2772507"/>
    <lineage>
        <taxon>Viruses</taxon>
        <taxon>Monodnaviria</taxon>
        <taxon>Shotokuvirae</taxon>
        <taxon>Cossaviricota</taxon>
        <taxon>Papovaviricetes</taxon>
        <taxon>Zurhausenvirales</taxon>
        <taxon>Papillomaviridae</taxon>
        <taxon>Firstpapillomavirinae</taxon>
        <taxon>Kappapapillomavirus</taxon>
        <taxon>Kappapapillomavirus 1</taxon>
    </lineage>
</organism>
<keyword evidence="2" id="KW-1133">Transmembrane helix</keyword>
<accession>Q9J027</accession>
<proteinExistence type="predicted"/>
<feature type="region of interest" description="Disordered" evidence="1">
    <location>
        <begin position="90"/>
        <end position="176"/>
    </location>
</feature>
<dbReference type="Proteomes" id="UP000101963">
    <property type="component" value="Segment"/>
</dbReference>
<dbReference type="EMBL" id="AF227240">
    <property type="protein sequence ID" value="AAF67126.1"/>
    <property type="molecule type" value="Genomic_DNA"/>
</dbReference>
<evidence type="ECO:0000256" key="2">
    <source>
        <dbReference type="SAM" id="Phobius"/>
    </source>
</evidence>
<sequence length="212" mass="24209">MMVTRIIILDIPCGSLYIFGMKAVIGIRYLALLMRRGCIIGIQKETIYIMWTLRLMLHAFQAKESMKLYIKAKNFLCPLLPAQPPYGPSLLATPLTTPPRRPPLQYPQAPRTIRKPRSSRYRGRFLVTDGGDPDPQELDSTQQDPEDKENIPPTSTPTPSPPTPPTPPTSRPPLDHLLLQRLEEEIRQLQESLQEDLEEEFGNLYLRLGIRQ</sequence>
<name>Q9J027_9PAPI</name>
<protein>
    <submittedName>
        <fullName evidence="3">E4</fullName>
    </submittedName>
</protein>
<dbReference type="GeneID" id="1460789"/>
<evidence type="ECO:0000256" key="1">
    <source>
        <dbReference type="SAM" id="MobiDB-lite"/>
    </source>
</evidence>
<dbReference type="KEGG" id="vg:1460789"/>
<feature type="transmembrane region" description="Helical" evidence="2">
    <location>
        <begin position="6"/>
        <end position="27"/>
    </location>
</feature>
<keyword evidence="4" id="KW-1185">Reference proteome</keyword>